<sequence length="421" mass="47765">MAEINSLKDLILAGWGGYEGWGETEALADFRATGGVGKKDPSVAMRLYPNEVSPELSTAALEEEIANIVIELDEKLSEIPIVLTDEEKEQFLQDAIDQITPYYDEKKEEIEAGIKEGEIRTAEDILSEIRKVRQDTEQQLKKYKVWEAETEEEFVNTMADITATEEEDLEMKRADWRDRVRETRRGQIETGVLTSGIGRKRIGEMQERKRMETGAIQRRAGQARTEAETAKKYDVKKITLAREAAKSEAERLIGTEKEQRQTIAKMAEQMGLKMGPPEQQAPEYLEMPEDIGEHPGYARMDETQPTTEQVPWVKRKGPASLQAPYEVSRGELYGLDWLPSEAAIQARRGAFGGTIYKPGALTELARERKEAIESRRGELETQEEAIRKQKRKQLKKKILADLAKKKKYMGAPILKSYLATV</sequence>
<organism evidence="2 3">
    <name type="scientific">candidate division MSBL1 archaeon SCGC-AAA385M02</name>
    <dbReference type="NCBI Taxonomy" id="1698287"/>
    <lineage>
        <taxon>Archaea</taxon>
        <taxon>Methanobacteriati</taxon>
        <taxon>Methanobacteriota</taxon>
        <taxon>candidate division MSBL1</taxon>
    </lineage>
</organism>
<evidence type="ECO:0000313" key="2">
    <source>
        <dbReference type="EMBL" id="KXB08712.1"/>
    </source>
</evidence>
<proteinExistence type="predicted"/>
<comment type="caution">
    <text evidence="2">The sequence shown here is derived from an EMBL/GenBank/DDBJ whole genome shotgun (WGS) entry which is preliminary data.</text>
</comment>
<name>A0A133VQK1_9EURY</name>
<feature type="region of interest" description="Disordered" evidence="1">
    <location>
        <begin position="289"/>
        <end position="315"/>
    </location>
</feature>
<evidence type="ECO:0000256" key="1">
    <source>
        <dbReference type="SAM" id="MobiDB-lite"/>
    </source>
</evidence>
<dbReference type="AlphaFoldDB" id="A0A133VQK1"/>
<dbReference type="EMBL" id="LHYL01000007">
    <property type="protein sequence ID" value="KXB08712.1"/>
    <property type="molecule type" value="Genomic_DNA"/>
</dbReference>
<gene>
    <name evidence="2" type="ORF">AKJ59_00590</name>
</gene>
<accession>A0A133VQK1</accession>
<keyword evidence="3" id="KW-1185">Reference proteome</keyword>
<protein>
    <submittedName>
        <fullName evidence="2">Uncharacterized protein</fullName>
    </submittedName>
</protein>
<dbReference type="Proteomes" id="UP000070248">
    <property type="component" value="Unassembled WGS sequence"/>
</dbReference>
<feature type="region of interest" description="Disordered" evidence="1">
    <location>
        <begin position="208"/>
        <end position="229"/>
    </location>
</feature>
<reference evidence="2 3" key="1">
    <citation type="journal article" date="2016" name="Sci. Rep.">
        <title>Metabolic traits of an uncultured archaeal lineage -MSBL1- from brine pools of the Red Sea.</title>
        <authorList>
            <person name="Mwirichia R."/>
            <person name="Alam I."/>
            <person name="Rashid M."/>
            <person name="Vinu M."/>
            <person name="Ba-Alawi W."/>
            <person name="Anthony Kamau A."/>
            <person name="Kamanda Ngugi D."/>
            <person name="Goker M."/>
            <person name="Klenk H.P."/>
            <person name="Bajic V."/>
            <person name="Stingl U."/>
        </authorList>
    </citation>
    <scope>NUCLEOTIDE SEQUENCE [LARGE SCALE GENOMIC DNA]</scope>
    <source>
        <strain evidence="2">SCGC-AAA385M02</strain>
    </source>
</reference>
<evidence type="ECO:0000313" key="3">
    <source>
        <dbReference type="Proteomes" id="UP000070248"/>
    </source>
</evidence>